<feature type="binding site" evidence="5">
    <location>
        <position position="62"/>
    </location>
    <ligand>
        <name>Zn(2+)</name>
        <dbReference type="ChEBI" id="CHEBI:29105"/>
    </ligand>
</feature>
<organism evidence="7 8">
    <name type="scientific">Candidatus Kerfeldbacteria bacterium CG08_land_8_20_14_0_20_42_7</name>
    <dbReference type="NCBI Taxonomy" id="2014245"/>
    <lineage>
        <taxon>Bacteria</taxon>
        <taxon>Candidatus Kerfeldiibacteriota</taxon>
    </lineage>
</organism>
<dbReference type="InterPro" id="IPR053177">
    <property type="entry name" value="ADP-glucose_phosphorylase"/>
</dbReference>
<dbReference type="InterPro" id="IPR005849">
    <property type="entry name" value="GalP_Utransf_N"/>
</dbReference>
<dbReference type="PIRSF" id="PIRSF000808">
    <property type="entry name" value="GalT"/>
    <property type="match status" value="1"/>
</dbReference>
<accession>A0A2H0YU23</accession>
<sequence length="330" mass="38375">MGTKTRSKNLRVKNNLMATKILKSEFREDYVHDRAVIIAPKRSLRPHDIFTHQDVPVSSKNCPFCNEPIVSKPGVYHIGTQKKWRVKVIQNDFPVVTKKNAKVYGTQEVVLETPWHNKELAEFSVDHIRVLFEVYAQRTTAISRDKKIKYMLIFKNNGGVAGQSLMHAHSQIFATSIVPPHIISKLSRASEYETKHGNCYYCDLMREKRMVPRKIYSDKNMIAFTPYASLYNYEAWILPKRHIDNITQLTKEERISMAKALKGLLLALNSMQLPYNFYMHQVLTNDDEHLYLRVAPRRDTWAGIELGSRLIINTISPEEAAKFYRKHILR</sequence>
<keyword evidence="3" id="KW-0119">Carbohydrate metabolism</keyword>
<proteinExistence type="predicted"/>
<dbReference type="EMBL" id="PEXV01000011">
    <property type="protein sequence ID" value="PIS41950.1"/>
    <property type="molecule type" value="Genomic_DNA"/>
</dbReference>
<dbReference type="PANTHER" id="PTHR42763">
    <property type="entry name" value="ADP-GLUCOSE PHOSPHORYLASE"/>
    <property type="match status" value="1"/>
</dbReference>
<dbReference type="Pfam" id="PF01087">
    <property type="entry name" value="GalP_UDP_transf"/>
    <property type="match status" value="1"/>
</dbReference>
<dbReference type="GO" id="GO:0008108">
    <property type="term" value="F:UDP-glucose:hexose-1-phosphate uridylyltransferase activity"/>
    <property type="evidence" value="ECO:0007669"/>
    <property type="project" value="InterPro"/>
</dbReference>
<evidence type="ECO:0000313" key="7">
    <source>
        <dbReference type="EMBL" id="PIS41950.1"/>
    </source>
</evidence>
<keyword evidence="5" id="KW-0862">Zinc</keyword>
<keyword evidence="2" id="KW-0548">Nucleotidyltransferase</keyword>
<reference evidence="8" key="1">
    <citation type="submission" date="2017-09" db="EMBL/GenBank/DDBJ databases">
        <title>Depth-based differentiation of microbial function through sediment-hosted aquifers and enrichment of novel symbionts in the deep terrestrial subsurface.</title>
        <authorList>
            <person name="Probst A.J."/>
            <person name="Ladd B."/>
            <person name="Jarett J.K."/>
            <person name="Geller-Mcgrath D.E."/>
            <person name="Sieber C.M.K."/>
            <person name="Emerson J.B."/>
            <person name="Anantharaman K."/>
            <person name="Thomas B.C."/>
            <person name="Malmstrom R."/>
            <person name="Stieglmeier M."/>
            <person name="Klingl A."/>
            <person name="Woyke T."/>
            <person name="Ryan C.M."/>
            <person name="Banfield J.F."/>
        </authorList>
    </citation>
    <scope>NUCLEOTIDE SEQUENCE [LARGE SCALE GENOMIC DNA]</scope>
</reference>
<evidence type="ECO:0000259" key="6">
    <source>
        <dbReference type="Pfam" id="PF01087"/>
    </source>
</evidence>
<evidence type="ECO:0000256" key="2">
    <source>
        <dbReference type="ARBA" id="ARBA00022695"/>
    </source>
</evidence>
<dbReference type="InterPro" id="IPR001937">
    <property type="entry name" value="GalP_UDPtransf1"/>
</dbReference>
<keyword evidence="1" id="KW-0808">Transferase</keyword>
<dbReference type="PANTHER" id="PTHR42763:SF2">
    <property type="entry name" value="ADP-GLUCOSE PHOSPHORYLASE"/>
    <property type="match status" value="1"/>
</dbReference>
<feature type="binding site" evidence="5">
    <location>
        <position position="116"/>
    </location>
    <ligand>
        <name>Zn(2+)</name>
        <dbReference type="ChEBI" id="CHEBI:29105"/>
    </ligand>
</feature>
<dbReference type="AlphaFoldDB" id="A0A2H0YU23"/>
<dbReference type="GO" id="GO:0006012">
    <property type="term" value="P:galactose metabolic process"/>
    <property type="evidence" value="ECO:0007669"/>
    <property type="project" value="InterPro"/>
</dbReference>
<protein>
    <recommendedName>
        <fullName evidence="6">Galactose-1-phosphate uridyl transferase N-terminal domain-containing protein</fullName>
    </recommendedName>
</protein>
<evidence type="ECO:0000256" key="1">
    <source>
        <dbReference type="ARBA" id="ARBA00022679"/>
    </source>
</evidence>
<gene>
    <name evidence="7" type="ORF">COT25_00385</name>
</gene>
<dbReference type="GO" id="GO:0008270">
    <property type="term" value="F:zinc ion binding"/>
    <property type="evidence" value="ECO:0007669"/>
    <property type="project" value="InterPro"/>
</dbReference>
<dbReference type="Proteomes" id="UP000228711">
    <property type="component" value="Unassembled WGS sequence"/>
</dbReference>
<evidence type="ECO:0000256" key="5">
    <source>
        <dbReference type="PIRSR" id="PIRSR000808-3"/>
    </source>
</evidence>
<dbReference type="Gene3D" id="3.30.428.10">
    <property type="entry name" value="HIT-like"/>
    <property type="match status" value="2"/>
</dbReference>
<evidence type="ECO:0000256" key="4">
    <source>
        <dbReference type="PIRSR" id="PIRSR000808-1"/>
    </source>
</evidence>
<comment type="cofactor">
    <cofactor evidence="5">
        <name>Zn(2+)</name>
        <dbReference type="ChEBI" id="CHEBI:29105"/>
    </cofactor>
    <text evidence="5">Binds 1 zinc ion per subunit.</text>
</comment>
<feature type="domain" description="Galactose-1-phosphate uridyl transferase N-terminal" evidence="6">
    <location>
        <begin position="99"/>
        <end position="179"/>
    </location>
</feature>
<comment type="caution">
    <text evidence="7">The sequence shown here is derived from an EMBL/GenBank/DDBJ whole genome shotgun (WGS) entry which is preliminary data.</text>
</comment>
<feature type="binding site" evidence="5">
    <location>
        <position position="65"/>
    </location>
    <ligand>
        <name>Zn(2+)</name>
        <dbReference type="ChEBI" id="CHEBI:29105"/>
    </ligand>
</feature>
<dbReference type="SUPFAM" id="SSF54197">
    <property type="entry name" value="HIT-like"/>
    <property type="match status" value="2"/>
</dbReference>
<feature type="active site" description="Tele-UMP-histidine intermediate" evidence="4">
    <location>
        <position position="169"/>
    </location>
</feature>
<dbReference type="InterPro" id="IPR036265">
    <property type="entry name" value="HIT-like_sf"/>
</dbReference>
<evidence type="ECO:0000313" key="8">
    <source>
        <dbReference type="Proteomes" id="UP000228711"/>
    </source>
</evidence>
<feature type="binding site" evidence="5">
    <location>
        <position position="167"/>
    </location>
    <ligand>
        <name>Zn(2+)</name>
        <dbReference type="ChEBI" id="CHEBI:29105"/>
    </ligand>
</feature>
<evidence type="ECO:0000256" key="3">
    <source>
        <dbReference type="ARBA" id="ARBA00023277"/>
    </source>
</evidence>
<name>A0A2H0YU23_9BACT</name>
<keyword evidence="5" id="KW-0479">Metal-binding</keyword>